<keyword evidence="6" id="KW-0175">Coiled coil</keyword>
<comment type="caution">
    <text evidence="10">The sequence shown here is derived from an EMBL/GenBank/DDBJ whole genome shotgun (WGS) entry which is preliminary data.</text>
</comment>
<dbReference type="RefSeq" id="WP_320294496.1">
    <property type="nucleotide sequence ID" value="NZ_JAVIIU010000003.1"/>
</dbReference>
<gene>
    <name evidence="10" type="ORF">RFM52_05475</name>
</gene>
<dbReference type="SUPFAM" id="SSF52540">
    <property type="entry name" value="P-loop containing nucleoside triphosphate hydrolases"/>
    <property type="match status" value="1"/>
</dbReference>
<evidence type="ECO:0000256" key="8">
    <source>
        <dbReference type="SAM" id="Phobius"/>
    </source>
</evidence>
<feature type="transmembrane region" description="Helical" evidence="8">
    <location>
        <begin position="20"/>
        <end position="38"/>
    </location>
</feature>
<keyword evidence="5 8" id="KW-0472">Membrane</keyword>
<dbReference type="PANTHER" id="PTHR32309:SF31">
    <property type="entry name" value="CAPSULAR EXOPOLYSACCHARIDE FAMILY"/>
    <property type="match status" value="1"/>
</dbReference>
<reference evidence="10 11" key="1">
    <citation type="submission" date="2023-08" db="EMBL/GenBank/DDBJ databases">
        <title>Implementing the SeqCode for naming new Mesorhizobium species isolated from Vachellia karroo root nodules.</title>
        <authorList>
            <person name="Van Lill M."/>
        </authorList>
    </citation>
    <scope>NUCLEOTIDE SEQUENCE [LARGE SCALE GENOMIC DNA]</scope>
    <source>
        <strain evidence="10 11">VK2B</strain>
    </source>
</reference>
<evidence type="ECO:0000256" key="3">
    <source>
        <dbReference type="ARBA" id="ARBA00022692"/>
    </source>
</evidence>
<evidence type="ECO:0000256" key="1">
    <source>
        <dbReference type="ARBA" id="ARBA00004651"/>
    </source>
</evidence>
<keyword evidence="2" id="KW-1003">Cell membrane</keyword>
<comment type="subcellular location">
    <subcellularLocation>
        <location evidence="1">Cell membrane</location>
        <topology evidence="1">Multi-pass membrane protein</topology>
    </subcellularLocation>
</comment>
<evidence type="ECO:0000259" key="9">
    <source>
        <dbReference type="Pfam" id="PF02706"/>
    </source>
</evidence>
<protein>
    <submittedName>
        <fullName evidence="10">Wzz/FepE/Etk N-terminal domain-containing protein</fullName>
    </submittedName>
</protein>
<accession>A0ABU4YCH8</accession>
<sequence>MNDPTPLQQVLVTVWRQKWPILGMAILGGVLAGFVGMMRPPLYEASTQMIVDLPGSPGPAASAPQDMLAATVDGHLTVLSSEAHLRNVLMALRAADADHPRTRPVPAAIEPNSMRGIIHFMAQKTQASASSLLSWAWSGGRQDAAATSETADAAALKALKDGLRVGQELRSRIIGIAFTDRDPVRAAQVVNAVAGVYIGMIALQNRASDQHELALIASRLPEMQDELGRATEQLQTYRLTNGASDRGSPDDGGREIAGLGRQMSLVKASLAEVETRLQRARGPRTSGVQAQDSAEATGAPATIDPATGTAATGTPSTNEIDGQIARLDAERQVYLGQIASLQEQSDALKAAAADVAGHLSGLHALELKVDVISQRYNELLARQQDLQQRIKFPRPDVAVLSEARPPMRPVTLSPVFLVPPGMIVFGLATAVFALAWRYFDRTLRSEAEAEAALEIPCAGLLPKVARPGARQLCSLLLGQHRAPYTRAVGSLLISLAKARLRRPGVILILPSDEDEDKTVLAWSLALTATRLGERVLFVDFDQQEKHITRAFRTEFSTSRNGSSVASFLVGNRSLPETVEDMAEIHIDFMPAPPISNDLLHLVSTVDGAKVMDSLREKYTLVVLNGPSGLARPEARLLSSWADAVLLAVRWGKTPRDIARSVVEFIGVEDLPWNLPASLVSVLTQVNLKQHAGYRFGDSAGLLLPAAGAAEPDRE</sequence>
<evidence type="ECO:0000256" key="2">
    <source>
        <dbReference type="ARBA" id="ARBA00022475"/>
    </source>
</evidence>
<feature type="coiled-coil region" evidence="6">
    <location>
        <begin position="324"/>
        <end position="389"/>
    </location>
</feature>
<organism evidence="10 11">
    <name type="scientific">Mesorhizobium humile</name>
    <dbReference type="NCBI Taxonomy" id="3072313"/>
    <lineage>
        <taxon>Bacteria</taxon>
        <taxon>Pseudomonadati</taxon>
        <taxon>Pseudomonadota</taxon>
        <taxon>Alphaproteobacteria</taxon>
        <taxon>Hyphomicrobiales</taxon>
        <taxon>Phyllobacteriaceae</taxon>
        <taxon>Mesorhizobium</taxon>
    </lineage>
</organism>
<keyword evidence="11" id="KW-1185">Reference proteome</keyword>
<dbReference type="InterPro" id="IPR003856">
    <property type="entry name" value="LPS_length_determ_N"/>
</dbReference>
<dbReference type="InterPro" id="IPR027417">
    <property type="entry name" value="P-loop_NTPase"/>
</dbReference>
<feature type="region of interest" description="Disordered" evidence="7">
    <location>
        <begin position="276"/>
        <end position="319"/>
    </location>
</feature>
<feature type="transmembrane region" description="Helical" evidence="8">
    <location>
        <begin position="415"/>
        <end position="439"/>
    </location>
</feature>
<dbReference type="Pfam" id="PF02706">
    <property type="entry name" value="Wzz"/>
    <property type="match status" value="1"/>
</dbReference>
<feature type="domain" description="Polysaccharide chain length determinant N-terminal" evidence="9">
    <location>
        <begin position="7"/>
        <end position="62"/>
    </location>
</feature>
<dbReference type="Gene3D" id="3.40.50.300">
    <property type="entry name" value="P-loop containing nucleotide triphosphate hydrolases"/>
    <property type="match status" value="1"/>
</dbReference>
<keyword evidence="4 8" id="KW-1133">Transmembrane helix</keyword>
<evidence type="ECO:0000313" key="10">
    <source>
        <dbReference type="EMBL" id="MDX8484630.1"/>
    </source>
</evidence>
<dbReference type="PANTHER" id="PTHR32309">
    <property type="entry name" value="TYROSINE-PROTEIN KINASE"/>
    <property type="match status" value="1"/>
</dbReference>
<evidence type="ECO:0000256" key="5">
    <source>
        <dbReference type="ARBA" id="ARBA00023136"/>
    </source>
</evidence>
<proteinExistence type="predicted"/>
<feature type="compositionally biased region" description="Low complexity" evidence="7">
    <location>
        <begin position="296"/>
        <end position="315"/>
    </location>
</feature>
<name>A0ABU4YCH8_9HYPH</name>
<evidence type="ECO:0000256" key="6">
    <source>
        <dbReference type="SAM" id="Coils"/>
    </source>
</evidence>
<evidence type="ECO:0000313" key="11">
    <source>
        <dbReference type="Proteomes" id="UP001280156"/>
    </source>
</evidence>
<evidence type="ECO:0000256" key="4">
    <source>
        <dbReference type="ARBA" id="ARBA00022989"/>
    </source>
</evidence>
<dbReference type="InterPro" id="IPR050445">
    <property type="entry name" value="Bact_polysacc_biosynth/exp"/>
</dbReference>
<dbReference type="EMBL" id="JAVIIV010000003">
    <property type="protein sequence ID" value="MDX8484630.1"/>
    <property type="molecule type" value="Genomic_DNA"/>
</dbReference>
<keyword evidence="3 8" id="KW-0812">Transmembrane</keyword>
<evidence type="ECO:0000256" key="7">
    <source>
        <dbReference type="SAM" id="MobiDB-lite"/>
    </source>
</evidence>
<dbReference type="Proteomes" id="UP001280156">
    <property type="component" value="Unassembled WGS sequence"/>
</dbReference>